<dbReference type="AlphaFoldDB" id="A0A9D3UAX0"/>
<dbReference type="EMBL" id="JAIQCV010000013">
    <property type="protein sequence ID" value="KAH1033132.1"/>
    <property type="molecule type" value="Genomic_DNA"/>
</dbReference>
<organism evidence="1 2">
    <name type="scientific">Gossypium stocksii</name>
    <dbReference type="NCBI Taxonomy" id="47602"/>
    <lineage>
        <taxon>Eukaryota</taxon>
        <taxon>Viridiplantae</taxon>
        <taxon>Streptophyta</taxon>
        <taxon>Embryophyta</taxon>
        <taxon>Tracheophyta</taxon>
        <taxon>Spermatophyta</taxon>
        <taxon>Magnoliopsida</taxon>
        <taxon>eudicotyledons</taxon>
        <taxon>Gunneridae</taxon>
        <taxon>Pentapetalae</taxon>
        <taxon>rosids</taxon>
        <taxon>malvids</taxon>
        <taxon>Malvales</taxon>
        <taxon>Malvaceae</taxon>
        <taxon>Malvoideae</taxon>
        <taxon>Gossypium</taxon>
    </lineage>
</organism>
<evidence type="ECO:0000313" key="1">
    <source>
        <dbReference type="EMBL" id="KAH1033132.1"/>
    </source>
</evidence>
<protein>
    <submittedName>
        <fullName evidence="1">Uncharacterized protein</fullName>
    </submittedName>
</protein>
<accession>A0A9D3UAX0</accession>
<sequence>MDLAGAIIPFGLWKFLDNMLHEEISIMANSNHSEGKSRGVPAENGHAALALKFKQRKVSAIRDFPPGAAGWLY</sequence>
<comment type="caution">
    <text evidence="1">The sequence shown here is derived from an EMBL/GenBank/DDBJ whole genome shotgun (WGS) entry which is preliminary data.</text>
</comment>
<name>A0A9D3UAX0_9ROSI</name>
<reference evidence="1 2" key="1">
    <citation type="journal article" date="2021" name="Plant Biotechnol. J.">
        <title>Multi-omics assisted identification of the key and species-specific regulatory components of drought-tolerant mechanisms in Gossypium stocksii.</title>
        <authorList>
            <person name="Yu D."/>
            <person name="Ke L."/>
            <person name="Zhang D."/>
            <person name="Wu Y."/>
            <person name="Sun Y."/>
            <person name="Mei J."/>
            <person name="Sun J."/>
            <person name="Sun Y."/>
        </authorList>
    </citation>
    <scope>NUCLEOTIDE SEQUENCE [LARGE SCALE GENOMIC DNA]</scope>
    <source>
        <strain evidence="2">cv. E1</strain>
        <tissue evidence="1">Leaf</tissue>
    </source>
</reference>
<gene>
    <name evidence="1" type="ORF">J1N35_045306</name>
</gene>
<evidence type="ECO:0000313" key="2">
    <source>
        <dbReference type="Proteomes" id="UP000828251"/>
    </source>
</evidence>
<keyword evidence="2" id="KW-1185">Reference proteome</keyword>
<dbReference type="Proteomes" id="UP000828251">
    <property type="component" value="Unassembled WGS sequence"/>
</dbReference>
<proteinExistence type="predicted"/>